<dbReference type="AlphaFoldDB" id="A0A022QKE7"/>
<feature type="transmembrane region" description="Helical" evidence="9">
    <location>
        <begin position="111"/>
        <end position="130"/>
    </location>
</feature>
<dbReference type="InterPro" id="IPR002048">
    <property type="entry name" value="EF_hand_dom"/>
</dbReference>
<dbReference type="InterPro" id="IPR011992">
    <property type="entry name" value="EF-hand-dom_pair"/>
</dbReference>
<evidence type="ECO:0000256" key="10">
    <source>
        <dbReference type="SAM" id="SignalP"/>
    </source>
</evidence>
<feature type="transmembrane region" description="Helical" evidence="9">
    <location>
        <begin position="142"/>
        <end position="165"/>
    </location>
</feature>
<dbReference type="SUPFAM" id="SSF47473">
    <property type="entry name" value="EF-hand"/>
    <property type="match status" value="1"/>
</dbReference>
<dbReference type="Pfam" id="PF13499">
    <property type="entry name" value="EF-hand_7"/>
    <property type="match status" value="1"/>
</dbReference>
<dbReference type="CDD" id="cd00051">
    <property type="entry name" value="EFh"/>
    <property type="match status" value="1"/>
</dbReference>
<dbReference type="EMBL" id="KI631456">
    <property type="protein sequence ID" value="EYU28049.1"/>
    <property type="molecule type" value="Genomic_DNA"/>
</dbReference>
<feature type="transmembrane region" description="Helical" evidence="9">
    <location>
        <begin position="405"/>
        <end position="424"/>
    </location>
</feature>
<dbReference type="GO" id="GO:0070588">
    <property type="term" value="P:calcium ion transmembrane transport"/>
    <property type="evidence" value="ECO:0000318"/>
    <property type="project" value="GO_Central"/>
</dbReference>
<evidence type="ECO:0000256" key="1">
    <source>
        <dbReference type="ARBA" id="ARBA00004127"/>
    </source>
</evidence>
<dbReference type="GO" id="GO:0006874">
    <property type="term" value="P:intracellular calcium ion homeostasis"/>
    <property type="evidence" value="ECO:0000318"/>
    <property type="project" value="GO_Central"/>
</dbReference>
<feature type="transmembrane region" description="Helical" evidence="9">
    <location>
        <begin position="444"/>
        <end position="463"/>
    </location>
</feature>
<keyword evidence="6 9" id="KW-1133">Transmembrane helix</keyword>
<organism evidence="12 13">
    <name type="scientific">Erythranthe guttata</name>
    <name type="common">Yellow monkey flower</name>
    <name type="synonym">Mimulus guttatus</name>
    <dbReference type="NCBI Taxonomy" id="4155"/>
    <lineage>
        <taxon>Eukaryota</taxon>
        <taxon>Viridiplantae</taxon>
        <taxon>Streptophyta</taxon>
        <taxon>Embryophyta</taxon>
        <taxon>Tracheophyta</taxon>
        <taxon>Spermatophyta</taxon>
        <taxon>Magnoliopsida</taxon>
        <taxon>eudicotyledons</taxon>
        <taxon>Gunneridae</taxon>
        <taxon>Pentapetalae</taxon>
        <taxon>asterids</taxon>
        <taxon>lamiids</taxon>
        <taxon>Lamiales</taxon>
        <taxon>Phrymaceae</taxon>
        <taxon>Erythranthe</taxon>
    </lineage>
</organism>
<name>A0A022QKE7_ERYGU</name>
<keyword evidence="2" id="KW-0813">Transport</keyword>
<reference evidence="12 13" key="1">
    <citation type="journal article" date="2013" name="Proc. Natl. Acad. Sci. U.S.A.">
        <title>Fine-scale variation in meiotic recombination in Mimulus inferred from population shotgun sequencing.</title>
        <authorList>
            <person name="Hellsten U."/>
            <person name="Wright K.M."/>
            <person name="Jenkins J."/>
            <person name="Shu S."/>
            <person name="Yuan Y."/>
            <person name="Wessler S.R."/>
            <person name="Schmutz J."/>
            <person name="Willis J.H."/>
            <person name="Rokhsar D.S."/>
        </authorList>
    </citation>
    <scope>NUCLEOTIDE SEQUENCE [LARGE SCALE GENOMIC DNA]</scope>
    <source>
        <strain evidence="13">cv. DUN x IM62</strain>
    </source>
</reference>
<keyword evidence="13" id="KW-1185">Reference proteome</keyword>
<keyword evidence="10" id="KW-0732">Signal</keyword>
<dbReference type="PANTHER" id="PTHR31503">
    <property type="entry name" value="VACUOLAR CALCIUM ION TRANSPORTER"/>
    <property type="match status" value="1"/>
</dbReference>
<dbReference type="InterPro" id="IPR004837">
    <property type="entry name" value="NaCa_Exmemb"/>
</dbReference>
<dbReference type="GO" id="GO:0016020">
    <property type="term" value="C:membrane"/>
    <property type="evidence" value="ECO:0007669"/>
    <property type="project" value="InterPro"/>
</dbReference>
<feature type="transmembrane region" description="Helical" evidence="9">
    <location>
        <begin position="71"/>
        <end position="99"/>
    </location>
</feature>
<gene>
    <name evidence="12" type="ORF">MIMGU_mgv1a003825mg</name>
</gene>
<accession>A0A022QKE7</accession>
<protein>
    <recommendedName>
        <fullName evidence="11">EF-hand domain-containing protein</fullName>
    </recommendedName>
</protein>
<dbReference type="GO" id="GO:0015369">
    <property type="term" value="F:calcium:proton antiporter activity"/>
    <property type="evidence" value="ECO:0000318"/>
    <property type="project" value="GO_Central"/>
</dbReference>
<dbReference type="InterPro" id="IPR018247">
    <property type="entry name" value="EF_Hand_1_Ca_BS"/>
</dbReference>
<evidence type="ECO:0000313" key="13">
    <source>
        <dbReference type="Proteomes" id="UP000030748"/>
    </source>
</evidence>
<evidence type="ECO:0000256" key="2">
    <source>
        <dbReference type="ARBA" id="ARBA00022448"/>
    </source>
</evidence>
<dbReference type="PANTHER" id="PTHR31503:SF80">
    <property type="entry name" value="EF-HAND DOMAIN-CONTAINING PROTEIN"/>
    <property type="match status" value="1"/>
</dbReference>
<dbReference type="Gene3D" id="1.10.238.10">
    <property type="entry name" value="EF-hand"/>
    <property type="match status" value="1"/>
</dbReference>
<dbReference type="eggNOG" id="ENOG502QV8Y">
    <property type="taxonomic scope" value="Eukaryota"/>
</dbReference>
<feature type="transmembrane region" description="Helical" evidence="9">
    <location>
        <begin position="508"/>
        <end position="528"/>
    </location>
</feature>
<dbReference type="Proteomes" id="UP000030748">
    <property type="component" value="Unassembled WGS sequence"/>
</dbReference>
<feature type="transmembrane region" description="Helical" evidence="9">
    <location>
        <begin position="475"/>
        <end position="496"/>
    </location>
</feature>
<evidence type="ECO:0000256" key="7">
    <source>
        <dbReference type="ARBA" id="ARBA00023065"/>
    </source>
</evidence>
<evidence type="ECO:0000313" key="12">
    <source>
        <dbReference type="EMBL" id="EYU28049.1"/>
    </source>
</evidence>
<feature type="transmembrane region" description="Helical" evidence="9">
    <location>
        <begin position="229"/>
        <end position="250"/>
    </location>
</feature>
<keyword evidence="3" id="KW-0050">Antiport</keyword>
<keyword evidence="7" id="KW-0406">Ion transport</keyword>
<evidence type="ECO:0000256" key="3">
    <source>
        <dbReference type="ARBA" id="ARBA00022449"/>
    </source>
</evidence>
<feature type="domain" description="EF-hand" evidence="11">
    <location>
        <begin position="281"/>
        <end position="316"/>
    </location>
</feature>
<dbReference type="PROSITE" id="PS50222">
    <property type="entry name" value="EF_HAND_2"/>
    <property type="match status" value="2"/>
</dbReference>
<feature type="chain" id="PRO_5001504160" description="EF-hand domain-containing protein" evidence="10">
    <location>
        <begin position="23"/>
        <end position="561"/>
    </location>
</feature>
<dbReference type="PROSITE" id="PS00018">
    <property type="entry name" value="EF_HAND_1"/>
    <property type="match status" value="1"/>
</dbReference>
<evidence type="ECO:0000259" key="11">
    <source>
        <dbReference type="PROSITE" id="PS50222"/>
    </source>
</evidence>
<dbReference type="GO" id="GO:0012505">
    <property type="term" value="C:endomembrane system"/>
    <property type="evidence" value="ECO:0007669"/>
    <property type="project" value="UniProtKB-SubCell"/>
</dbReference>
<feature type="transmembrane region" description="Helical" evidence="9">
    <location>
        <begin position="535"/>
        <end position="555"/>
    </location>
</feature>
<evidence type="ECO:0000256" key="4">
    <source>
        <dbReference type="ARBA" id="ARBA00022692"/>
    </source>
</evidence>
<evidence type="ECO:0000256" key="6">
    <source>
        <dbReference type="ARBA" id="ARBA00022989"/>
    </source>
</evidence>
<feature type="domain" description="EF-hand" evidence="11">
    <location>
        <begin position="321"/>
        <end position="356"/>
    </location>
</feature>
<evidence type="ECO:0000256" key="8">
    <source>
        <dbReference type="ARBA" id="ARBA00023136"/>
    </source>
</evidence>
<feature type="signal peptide" evidence="10">
    <location>
        <begin position="1"/>
        <end position="22"/>
    </location>
</feature>
<dbReference type="GO" id="GO:0005509">
    <property type="term" value="F:calcium ion binding"/>
    <property type="evidence" value="ECO:0007669"/>
    <property type="project" value="InterPro"/>
</dbReference>
<dbReference type="SMART" id="SM00054">
    <property type="entry name" value="EFh"/>
    <property type="match status" value="2"/>
</dbReference>
<keyword evidence="5" id="KW-0106">Calcium</keyword>
<evidence type="ECO:0000256" key="9">
    <source>
        <dbReference type="SAM" id="Phobius"/>
    </source>
</evidence>
<keyword evidence="8 9" id="KW-0472">Membrane</keyword>
<sequence>MMNRLSMISLLLLLTVSHQAYSRSINNGVDESDGVDWKSKGASSFLEWKLSATTETCEPIYGFLPCSTNVWGLLFLIVVYEILLSTGGKFVGIGSNLFFQITGPGIFGASLFQLLGVFPQIVLVLVSSLSGTTEAAQQRATLGMGLVAGTTVMLLTLIWGISVILGSYDLSEAITVDDSGNQKDTPKGHGVVTDVETSYTARIMLITLIPFVILLFAKVFNSPLGKRVVILIALIVTVSLLLAFITYQIFRPWIQNRRFEYLMNKYAKDKLLRLLSRNGKPDTSKIEGLFSKIDKNGNAAVSPAELRVLLLGVKMDDEDLGTDRDVENILASFDVSGDGLIQKDEFIRGMTELVTGLSDQTPSRLKLTGSNVSPNDNESMQGLLANSHKFSPSVIKRTANSWLNYLRAGLFVAIGTVMLCALAEPLIKSVVAFAQAANLSSFSVSYLAIPFAMNYGVAVASIASSRQRTQKSISLTLSALYSGVYMNNIIGLIVFLAPVFARNLEADVFAQVAVVLVICIFMTLLTSLRTTFPRWLGCVVLLLYPISLAVVYLLTSVLGLP</sequence>
<evidence type="ECO:0000256" key="5">
    <source>
        <dbReference type="ARBA" id="ARBA00022837"/>
    </source>
</evidence>
<dbReference type="Pfam" id="PF01699">
    <property type="entry name" value="Na_Ca_ex"/>
    <property type="match status" value="1"/>
</dbReference>
<keyword evidence="4 9" id="KW-0812">Transmembrane</keyword>
<comment type="subcellular location">
    <subcellularLocation>
        <location evidence="1">Endomembrane system</location>
        <topology evidence="1">Multi-pass membrane protein</topology>
    </subcellularLocation>
</comment>
<dbReference type="InterPro" id="IPR004713">
    <property type="entry name" value="CaH_exchang"/>
</dbReference>
<proteinExistence type="predicted"/>